<evidence type="ECO:0000256" key="1">
    <source>
        <dbReference type="ARBA" id="ARBA00022574"/>
    </source>
</evidence>
<dbReference type="InterPro" id="IPR019775">
    <property type="entry name" value="WD40_repeat_CS"/>
</dbReference>
<dbReference type="InterPro" id="IPR036322">
    <property type="entry name" value="WD40_repeat_dom_sf"/>
</dbReference>
<keyword evidence="1 5" id="KW-0853">WD repeat</keyword>
<protein>
    <submittedName>
        <fullName evidence="7">DNA excision repair protein ERCC-8</fullName>
    </submittedName>
</protein>
<keyword evidence="8" id="KW-1185">Reference proteome</keyword>
<evidence type="ECO:0000313" key="8">
    <source>
        <dbReference type="Proteomes" id="UP001141327"/>
    </source>
</evidence>
<reference evidence="7" key="1">
    <citation type="journal article" date="2022" name="bioRxiv">
        <title>Genomics of Preaxostyla Flagellates Illuminates Evolutionary Transitions and the Path Towards Mitochondrial Loss.</title>
        <authorList>
            <person name="Novak L.V.F."/>
            <person name="Treitli S.C."/>
            <person name="Pyrih J."/>
            <person name="Halakuc P."/>
            <person name="Pipaliya S.V."/>
            <person name="Vacek V."/>
            <person name="Brzon O."/>
            <person name="Soukal P."/>
            <person name="Eme L."/>
            <person name="Dacks J.B."/>
            <person name="Karnkowska A."/>
            <person name="Elias M."/>
            <person name="Hampl V."/>
        </authorList>
    </citation>
    <scope>NUCLEOTIDE SEQUENCE</scope>
    <source>
        <strain evidence="7">RCP-MX</strain>
    </source>
</reference>
<name>A0ABQ8UHA7_9EUKA</name>
<dbReference type="SUPFAM" id="SSF50978">
    <property type="entry name" value="WD40 repeat-like"/>
    <property type="match status" value="1"/>
</dbReference>
<evidence type="ECO:0000256" key="4">
    <source>
        <dbReference type="ARBA" id="ARBA00023204"/>
    </source>
</evidence>
<keyword evidence="3" id="KW-0227">DNA damage</keyword>
<dbReference type="PROSITE" id="PS00678">
    <property type="entry name" value="WD_REPEATS_1"/>
    <property type="match status" value="1"/>
</dbReference>
<dbReference type="EMBL" id="JAPMOS010000027">
    <property type="protein sequence ID" value="KAJ4458623.1"/>
    <property type="molecule type" value="Genomic_DNA"/>
</dbReference>
<proteinExistence type="predicted"/>
<keyword evidence="4" id="KW-0234">DNA repair</keyword>
<sequence length="516" mass="55818">MFGWSKRQTQRAREDSLELSLRTIVVPPMVGAVVTLDLDPAESRYLLAAGTVGSLAIYDTEAIGKQTRETSCLDPLLHRPLAPKTEQEAVDNRALAPLCTTERSLERHCTHVTCARWYPVDNGLFVSGSMDQTVHVWDTNTMDAIATFPSEQPVLSLSMSPIAVTHALVAVATQCPEVRLLDMRAGAFVQVMRGHQDHVLDVRWAGDSETLLFSASKDGSVRLWDIHPTAFSRAAPRAHEEWVNCLEMTADGTGLLSFGRDGCLRWWDLMRMKAPYGSPPPQPPRGPPRTPPRTGEPRAPLVPLPGSRSRPRHPSTPFQSPKPRANPPGATVAPPGAPTGGRIALHNPRRQGPATATRRPVAVAAQLALRPTSFGARVCGLPNQNPCTIQMATSPLRSHAFVPVGRDIAVVDFSLSPGEDEEDAEPPTPPDESEGPVVGGRVVKLLKGHNEPELFSAGQDRTIYLWSPTLLPQADRVRTSYPILPDLAAPVGGAPAGEILPAEINAELPPDVDAWD</sequence>
<dbReference type="PANTHER" id="PTHR46202:SF1">
    <property type="entry name" value="DNA EXCISION REPAIR PROTEIN ERCC-8"/>
    <property type="match status" value="1"/>
</dbReference>
<dbReference type="InterPro" id="IPR001680">
    <property type="entry name" value="WD40_rpt"/>
</dbReference>
<feature type="region of interest" description="Disordered" evidence="6">
    <location>
        <begin position="417"/>
        <end position="437"/>
    </location>
</feature>
<evidence type="ECO:0000313" key="7">
    <source>
        <dbReference type="EMBL" id="KAJ4458623.1"/>
    </source>
</evidence>
<feature type="region of interest" description="Disordered" evidence="6">
    <location>
        <begin position="275"/>
        <end position="357"/>
    </location>
</feature>
<evidence type="ECO:0000256" key="3">
    <source>
        <dbReference type="ARBA" id="ARBA00022763"/>
    </source>
</evidence>
<dbReference type="InterPro" id="IPR015943">
    <property type="entry name" value="WD40/YVTN_repeat-like_dom_sf"/>
</dbReference>
<dbReference type="InterPro" id="IPR042238">
    <property type="entry name" value="Rad28/ERCC8/Ckn1/ATCSA-1"/>
</dbReference>
<dbReference type="PANTHER" id="PTHR46202">
    <property type="entry name" value="DNA EXCISION REPAIR PROTEIN ERCC-8"/>
    <property type="match status" value="1"/>
</dbReference>
<evidence type="ECO:0000256" key="2">
    <source>
        <dbReference type="ARBA" id="ARBA00022737"/>
    </source>
</evidence>
<comment type="caution">
    <text evidence="7">The sequence shown here is derived from an EMBL/GenBank/DDBJ whole genome shotgun (WGS) entry which is preliminary data.</text>
</comment>
<evidence type="ECO:0000256" key="5">
    <source>
        <dbReference type="PROSITE-ProRule" id="PRU00221"/>
    </source>
</evidence>
<keyword evidence="2" id="KW-0677">Repeat</keyword>
<dbReference type="InterPro" id="IPR020472">
    <property type="entry name" value="WD40_PAC1"/>
</dbReference>
<dbReference type="PRINTS" id="PR00320">
    <property type="entry name" value="GPROTEINBRPT"/>
</dbReference>
<evidence type="ECO:0000256" key="6">
    <source>
        <dbReference type="SAM" id="MobiDB-lite"/>
    </source>
</evidence>
<gene>
    <name evidence="7" type="ORF">PAPYR_5596</name>
</gene>
<feature type="repeat" description="WD" evidence="5">
    <location>
        <begin position="236"/>
        <end position="269"/>
    </location>
</feature>
<dbReference type="Proteomes" id="UP001141327">
    <property type="component" value="Unassembled WGS sequence"/>
</dbReference>
<dbReference type="SMART" id="SM00320">
    <property type="entry name" value="WD40"/>
    <property type="match status" value="5"/>
</dbReference>
<dbReference type="Gene3D" id="2.130.10.10">
    <property type="entry name" value="YVTN repeat-like/Quinoprotein amine dehydrogenase"/>
    <property type="match status" value="1"/>
</dbReference>
<dbReference type="Pfam" id="PF00400">
    <property type="entry name" value="WD40"/>
    <property type="match status" value="3"/>
</dbReference>
<feature type="repeat" description="WD" evidence="5">
    <location>
        <begin position="192"/>
        <end position="226"/>
    </location>
</feature>
<feature type="compositionally biased region" description="Pro residues" evidence="6">
    <location>
        <begin position="277"/>
        <end position="291"/>
    </location>
</feature>
<dbReference type="PROSITE" id="PS50082">
    <property type="entry name" value="WD_REPEATS_2"/>
    <property type="match status" value="3"/>
</dbReference>
<organism evidence="7 8">
    <name type="scientific">Paratrimastix pyriformis</name>
    <dbReference type="NCBI Taxonomy" id="342808"/>
    <lineage>
        <taxon>Eukaryota</taxon>
        <taxon>Metamonada</taxon>
        <taxon>Preaxostyla</taxon>
        <taxon>Paratrimastigidae</taxon>
        <taxon>Paratrimastix</taxon>
    </lineage>
</organism>
<dbReference type="PROSITE" id="PS50294">
    <property type="entry name" value="WD_REPEATS_REGION"/>
    <property type="match status" value="2"/>
</dbReference>
<feature type="repeat" description="WD" evidence="5">
    <location>
        <begin position="105"/>
        <end position="147"/>
    </location>
</feature>
<accession>A0ABQ8UHA7</accession>